<dbReference type="EMBL" id="JAHHIF010000013">
    <property type="protein sequence ID" value="MBW4545170.1"/>
    <property type="molecule type" value="Genomic_DNA"/>
</dbReference>
<sequence>MYNPAISLGQLSQSLTAKAKSRSLGWSAFLLLTLGFTAGWSGNAQAESPETAPPQLKDALSQIDAAANSRNLQAVMQFYGADFKHSDGLTRASMEQALTQLWERYPELTYRTELQDWTREGDEIIAETVTYITGSQPSESMAMKLEATLRSRQHFENQTIVQQDILAERTQLTSGVNPPTVDVQLPNEVRVGQEYNFDVIVKEPLGDDFLLGTALEEPVKSERYTTPADFALELLPAGGIFKVGKAPSTDEDRWISAVLIRGDGMTMITQRLPVVGSSSASKKPST</sequence>
<dbReference type="SUPFAM" id="SSF54427">
    <property type="entry name" value="NTF2-like"/>
    <property type="match status" value="1"/>
</dbReference>
<evidence type="ECO:0000313" key="2">
    <source>
        <dbReference type="Proteomes" id="UP000753908"/>
    </source>
</evidence>
<reference evidence="1" key="1">
    <citation type="submission" date="2021-05" db="EMBL/GenBank/DDBJ databases">
        <authorList>
            <person name="Pietrasiak N."/>
            <person name="Ward R."/>
            <person name="Stajich J.E."/>
            <person name="Kurbessoian T."/>
        </authorList>
    </citation>
    <scope>NUCLEOTIDE SEQUENCE</scope>
    <source>
        <strain evidence="1">CPER-KK1</strain>
    </source>
</reference>
<proteinExistence type="predicted"/>
<protein>
    <submittedName>
        <fullName evidence="1">Nuclear transport factor 2 family protein</fullName>
    </submittedName>
</protein>
<reference evidence="1" key="2">
    <citation type="journal article" date="2022" name="Microbiol. Resour. Announc.">
        <title>Metagenome Sequencing to Explore Phylogenomics of Terrestrial Cyanobacteria.</title>
        <authorList>
            <person name="Ward R.D."/>
            <person name="Stajich J.E."/>
            <person name="Johansen J.R."/>
            <person name="Huntemann M."/>
            <person name="Clum A."/>
            <person name="Foster B."/>
            <person name="Foster B."/>
            <person name="Roux S."/>
            <person name="Palaniappan K."/>
            <person name="Varghese N."/>
            <person name="Mukherjee S."/>
            <person name="Reddy T.B.K."/>
            <person name="Daum C."/>
            <person name="Copeland A."/>
            <person name="Chen I.A."/>
            <person name="Ivanova N.N."/>
            <person name="Kyrpides N.C."/>
            <person name="Shapiro N."/>
            <person name="Eloe-Fadrosh E.A."/>
            <person name="Pietrasiak N."/>
        </authorList>
    </citation>
    <scope>NUCLEOTIDE SEQUENCE</scope>
    <source>
        <strain evidence="1">CPER-KK1</strain>
    </source>
</reference>
<evidence type="ECO:0000313" key="1">
    <source>
        <dbReference type="EMBL" id="MBW4545170.1"/>
    </source>
</evidence>
<dbReference type="InterPro" id="IPR032710">
    <property type="entry name" value="NTF2-like_dom_sf"/>
</dbReference>
<dbReference type="AlphaFoldDB" id="A0A951PJQ5"/>
<dbReference type="Proteomes" id="UP000753908">
    <property type="component" value="Unassembled WGS sequence"/>
</dbReference>
<organism evidence="1 2">
    <name type="scientific">Symplocastrum torsivum CPER-KK1</name>
    <dbReference type="NCBI Taxonomy" id="450513"/>
    <lineage>
        <taxon>Bacteria</taxon>
        <taxon>Bacillati</taxon>
        <taxon>Cyanobacteriota</taxon>
        <taxon>Cyanophyceae</taxon>
        <taxon>Oscillatoriophycideae</taxon>
        <taxon>Oscillatoriales</taxon>
        <taxon>Microcoleaceae</taxon>
        <taxon>Symplocastrum</taxon>
    </lineage>
</organism>
<comment type="caution">
    <text evidence="1">The sequence shown here is derived from an EMBL/GenBank/DDBJ whole genome shotgun (WGS) entry which is preliminary data.</text>
</comment>
<accession>A0A951PJQ5</accession>
<gene>
    <name evidence="1" type="ORF">KME25_12095</name>
</gene>
<dbReference type="Gene3D" id="3.10.450.50">
    <property type="match status" value="1"/>
</dbReference>
<name>A0A951PJQ5_9CYAN</name>